<feature type="domain" description="Glycosyltransferase subfamily 4-like N-terminal" evidence="3">
    <location>
        <begin position="15"/>
        <end position="173"/>
    </location>
</feature>
<dbReference type="GO" id="GO:0016757">
    <property type="term" value="F:glycosyltransferase activity"/>
    <property type="evidence" value="ECO:0007669"/>
    <property type="project" value="InterPro"/>
</dbReference>
<evidence type="ECO:0000259" key="3">
    <source>
        <dbReference type="Pfam" id="PF13439"/>
    </source>
</evidence>
<dbReference type="GO" id="GO:0009103">
    <property type="term" value="P:lipopolysaccharide biosynthetic process"/>
    <property type="evidence" value="ECO:0007669"/>
    <property type="project" value="TreeGrafter"/>
</dbReference>
<name>A0A1F6MRH3_9BACT</name>
<dbReference type="Pfam" id="PF00534">
    <property type="entry name" value="Glycos_transf_1"/>
    <property type="match status" value="1"/>
</dbReference>
<evidence type="ECO:0000313" key="4">
    <source>
        <dbReference type="EMBL" id="OGH74265.1"/>
    </source>
</evidence>
<dbReference type="Proteomes" id="UP000178347">
    <property type="component" value="Unassembled WGS sequence"/>
</dbReference>
<dbReference type="Pfam" id="PF13439">
    <property type="entry name" value="Glyco_transf_4"/>
    <property type="match status" value="1"/>
</dbReference>
<reference evidence="4 5" key="1">
    <citation type="journal article" date="2016" name="Nat. Commun.">
        <title>Thousands of microbial genomes shed light on interconnected biogeochemical processes in an aquifer system.</title>
        <authorList>
            <person name="Anantharaman K."/>
            <person name="Brown C.T."/>
            <person name="Hug L.A."/>
            <person name="Sharon I."/>
            <person name="Castelle C.J."/>
            <person name="Probst A.J."/>
            <person name="Thomas B.C."/>
            <person name="Singh A."/>
            <person name="Wilkins M.J."/>
            <person name="Karaoz U."/>
            <person name="Brodie E.L."/>
            <person name="Williams K.H."/>
            <person name="Hubbard S.S."/>
            <person name="Banfield J.F."/>
        </authorList>
    </citation>
    <scope>NUCLEOTIDE SEQUENCE [LARGE SCALE GENOMIC DNA]</scope>
</reference>
<dbReference type="InterPro" id="IPR028098">
    <property type="entry name" value="Glyco_trans_4-like_N"/>
</dbReference>
<protein>
    <recommendedName>
        <fullName evidence="6">Glycosyl transferase family 1</fullName>
    </recommendedName>
</protein>
<gene>
    <name evidence="4" type="ORF">A3G00_00115</name>
</gene>
<dbReference type="EMBL" id="MFQN01000020">
    <property type="protein sequence ID" value="OGH74265.1"/>
    <property type="molecule type" value="Genomic_DNA"/>
</dbReference>
<dbReference type="InterPro" id="IPR001296">
    <property type="entry name" value="Glyco_trans_1"/>
</dbReference>
<dbReference type="STRING" id="1798692.A3G00_00115"/>
<keyword evidence="1" id="KW-0808">Transferase</keyword>
<dbReference type="PANTHER" id="PTHR46401:SF2">
    <property type="entry name" value="GLYCOSYLTRANSFERASE WBBK-RELATED"/>
    <property type="match status" value="1"/>
</dbReference>
<dbReference type="AlphaFoldDB" id="A0A1F6MRH3"/>
<evidence type="ECO:0000259" key="2">
    <source>
        <dbReference type="Pfam" id="PF00534"/>
    </source>
</evidence>
<sequence>MKIGIDARMYGPKQSGLGRYVQQLIDGLLKIDNENQYVLYVRTYEQQYEITNYENCKIIVVDIPWYSLAEQIKFKKIIKQEKVDLMHFPHWNVPLFYNDPFVVTIHDLIMYHYPRAEATTLGPIKFWLKDRAHRVVLRHAVRKAKKIIVTSEFTRQDVHKTLGVRLEKMAVVYQAPFERYKTQETNKLQITKPYVLYVGNAYPHKNLERLLKAWGIFEEKFGGVYQLVLAGKSSFFYEGLKSYALCPKSAVFVGYVPDDELSQLYFNASLYVFPSLYEGFGLPPLEAQQYGVPVISSSASCLPEVLGESALYFDPENIEQMADAIHRGLTDENIRLELKQNAAENLKRFSGERMRRETKKIYEKY</sequence>
<dbReference type="CDD" id="cd03809">
    <property type="entry name" value="GT4_MtfB-like"/>
    <property type="match status" value="1"/>
</dbReference>
<accession>A0A1F6MRH3</accession>
<feature type="domain" description="Glycosyl transferase family 1" evidence="2">
    <location>
        <begin position="186"/>
        <end position="344"/>
    </location>
</feature>
<evidence type="ECO:0000256" key="1">
    <source>
        <dbReference type="ARBA" id="ARBA00022679"/>
    </source>
</evidence>
<evidence type="ECO:0008006" key="6">
    <source>
        <dbReference type="Google" id="ProtNLM"/>
    </source>
</evidence>
<evidence type="ECO:0000313" key="5">
    <source>
        <dbReference type="Proteomes" id="UP000178347"/>
    </source>
</evidence>
<proteinExistence type="predicted"/>
<dbReference type="Gene3D" id="3.40.50.2000">
    <property type="entry name" value="Glycogen Phosphorylase B"/>
    <property type="match status" value="2"/>
</dbReference>
<organism evidence="4 5">
    <name type="scientific">Candidatus Magasanikbacteria bacterium RIFCSPLOWO2_12_FULL_43_12</name>
    <dbReference type="NCBI Taxonomy" id="1798692"/>
    <lineage>
        <taxon>Bacteria</taxon>
        <taxon>Candidatus Magasanikiibacteriota</taxon>
    </lineage>
</organism>
<dbReference type="PANTHER" id="PTHR46401">
    <property type="entry name" value="GLYCOSYLTRANSFERASE WBBK-RELATED"/>
    <property type="match status" value="1"/>
</dbReference>
<dbReference type="SUPFAM" id="SSF53756">
    <property type="entry name" value="UDP-Glycosyltransferase/glycogen phosphorylase"/>
    <property type="match status" value="1"/>
</dbReference>
<comment type="caution">
    <text evidence="4">The sequence shown here is derived from an EMBL/GenBank/DDBJ whole genome shotgun (WGS) entry which is preliminary data.</text>
</comment>